<dbReference type="InterPro" id="IPR051452">
    <property type="entry name" value="Diverse_Oxidoreductases"/>
</dbReference>
<keyword evidence="4" id="KW-0408">Iron</keyword>
<dbReference type="InterPro" id="IPR006058">
    <property type="entry name" value="2Fe2S_fd_BS"/>
</dbReference>
<dbReference type="GO" id="GO:0051537">
    <property type="term" value="F:2 iron, 2 sulfur cluster binding"/>
    <property type="evidence" value="ECO:0007669"/>
    <property type="project" value="UniProtKB-KW"/>
</dbReference>
<dbReference type="Gene3D" id="3.10.20.30">
    <property type="match status" value="1"/>
</dbReference>
<dbReference type="SUPFAM" id="SSF47741">
    <property type="entry name" value="CO dehydrogenase ISP C-domain like"/>
    <property type="match status" value="1"/>
</dbReference>
<keyword evidence="2" id="KW-0479">Metal-binding</keyword>
<dbReference type="Proteomes" id="UP000324104">
    <property type="component" value="Unassembled WGS sequence"/>
</dbReference>
<dbReference type="Pfam" id="PF00111">
    <property type="entry name" value="Fer2"/>
    <property type="match status" value="1"/>
</dbReference>
<dbReference type="RefSeq" id="WP_149080935.1">
    <property type="nucleotide sequence ID" value="NZ_VTAW01000007.1"/>
</dbReference>
<keyword evidence="1" id="KW-0001">2Fe-2S</keyword>
<feature type="domain" description="2Fe-2S ferredoxin-type" evidence="6">
    <location>
        <begin position="8"/>
        <end position="84"/>
    </location>
</feature>
<evidence type="ECO:0000313" key="8">
    <source>
        <dbReference type="Proteomes" id="UP000324104"/>
    </source>
</evidence>
<evidence type="ECO:0000256" key="5">
    <source>
        <dbReference type="ARBA" id="ARBA00023014"/>
    </source>
</evidence>
<name>A0A5D5AL96_9EURY</name>
<dbReference type="PANTHER" id="PTHR44379">
    <property type="entry name" value="OXIDOREDUCTASE WITH IRON-SULFUR SUBUNIT"/>
    <property type="match status" value="1"/>
</dbReference>
<dbReference type="PANTHER" id="PTHR44379:SF5">
    <property type="entry name" value="OXIDOREDUCTASE WITH IRON-SULFUR SUBUNIT"/>
    <property type="match status" value="1"/>
</dbReference>
<evidence type="ECO:0000313" key="7">
    <source>
        <dbReference type="EMBL" id="TYT62648.1"/>
    </source>
</evidence>
<evidence type="ECO:0000256" key="2">
    <source>
        <dbReference type="ARBA" id="ARBA00022723"/>
    </source>
</evidence>
<dbReference type="SUPFAM" id="SSF54292">
    <property type="entry name" value="2Fe-2S ferredoxin-like"/>
    <property type="match status" value="1"/>
</dbReference>
<organism evidence="7 8">
    <name type="scientific">Natrialba swarupiae</name>
    <dbReference type="NCBI Taxonomy" id="2448032"/>
    <lineage>
        <taxon>Archaea</taxon>
        <taxon>Methanobacteriati</taxon>
        <taxon>Methanobacteriota</taxon>
        <taxon>Stenosarchaea group</taxon>
        <taxon>Halobacteria</taxon>
        <taxon>Halobacteriales</taxon>
        <taxon>Natrialbaceae</taxon>
        <taxon>Natrialba</taxon>
    </lineage>
</organism>
<dbReference type="InterPro" id="IPR012675">
    <property type="entry name" value="Beta-grasp_dom_sf"/>
</dbReference>
<dbReference type="AlphaFoldDB" id="A0A5D5AL96"/>
<dbReference type="InterPro" id="IPR002888">
    <property type="entry name" value="2Fe-2S-bd"/>
</dbReference>
<dbReference type="PROSITE" id="PS00197">
    <property type="entry name" value="2FE2S_FER_1"/>
    <property type="match status" value="1"/>
</dbReference>
<proteinExistence type="predicted"/>
<accession>A0A5D5AL96</accession>
<evidence type="ECO:0000256" key="4">
    <source>
        <dbReference type="ARBA" id="ARBA00023004"/>
    </source>
</evidence>
<reference evidence="7 8" key="1">
    <citation type="submission" date="2019-08" db="EMBL/GenBank/DDBJ databases">
        <title>Archaea genome.</title>
        <authorList>
            <person name="Kajale S."/>
            <person name="Shouche Y."/>
            <person name="Deshpande N."/>
            <person name="Sharma A."/>
        </authorList>
    </citation>
    <scope>NUCLEOTIDE SEQUENCE [LARGE SCALE GENOMIC DNA]</scope>
    <source>
        <strain evidence="7 8">ESP3B_9</strain>
    </source>
</reference>
<gene>
    <name evidence="7" type="ORF">FYC77_07725</name>
</gene>
<evidence type="ECO:0000256" key="1">
    <source>
        <dbReference type="ARBA" id="ARBA00022714"/>
    </source>
</evidence>
<dbReference type="PROSITE" id="PS51085">
    <property type="entry name" value="2FE2S_FER_2"/>
    <property type="match status" value="1"/>
</dbReference>
<dbReference type="Gene3D" id="1.10.150.120">
    <property type="entry name" value="[2Fe-2S]-binding domain"/>
    <property type="match status" value="1"/>
</dbReference>
<dbReference type="InterPro" id="IPR036884">
    <property type="entry name" value="2Fe-2S-bd_dom_sf"/>
</dbReference>
<dbReference type="InterPro" id="IPR001041">
    <property type="entry name" value="2Fe-2S_ferredoxin-type"/>
</dbReference>
<dbReference type="EMBL" id="VTAW01000007">
    <property type="protein sequence ID" value="TYT62648.1"/>
    <property type="molecule type" value="Genomic_DNA"/>
</dbReference>
<keyword evidence="3" id="KW-0560">Oxidoreductase</keyword>
<dbReference type="Pfam" id="PF01799">
    <property type="entry name" value="Fer2_2"/>
    <property type="match status" value="1"/>
</dbReference>
<sequence>MSQQNPTTTVTATINDSEIDATVPSRYLLSDLLRRELDITSVKRGCETGKCGACTVLMDGDPVKSCSVLAAQADGTGIETIEGLDDELGEIIKNAYSRNHGLQCGFCTSGFLLSTKSLLEDVSDPSRDEIRERLQGNICRCTGYTRIIEAVEDAAVRYDPE</sequence>
<comment type="caution">
    <text evidence="7">The sequence shown here is derived from an EMBL/GenBank/DDBJ whole genome shotgun (WGS) entry which is preliminary data.</text>
</comment>
<evidence type="ECO:0000259" key="6">
    <source>
        <dbReference type="PROSITE" id="PS51085"/>
    </source>
</evidence>
<dbReference type="InterPro" id="IPR036010">
    <property type="entry name" value="2Fe-2S_ferredoxin-like_sf"/>
</dbReference>
<dbReference type="GO" id="GO:0016491">
    <property type="term" value="F:oxidoreductase activity"/>
    <property type="evidence" value="ECO:0007669"/>
    <property type="project" value="UniProtKB-KW"/>
</dbReference>
<evidence type="ECO:0000256" key="3">
    <source>
        <dbReference type="ARBA" id="ARBA00023002"/>
    </source>
</evidence>
<protein>
    <submittedName>
        <fullName evidence="7">(2Fe-2S)-binding protein</fullName>
    </submittedName>
</protein>
<dbReference type="GO" id="GO:0046872">
    <property type="term" value="F:metal ion binding"/>
    <property type="evidence" value="ECO:0007669"/>
    <property type="project" value="UniProtKB-KW"/>
</dbReference>
<keyword evidence="8" id="KW-1185">Reference proteome</keyword>
<keyword evidence="5" id="KW-0411">Iron-sulfur</keyword>